<feature type="chain" id="PRO_5040916530" description="Amine oxidase" evidence="10">
    <location>
        <begin position="22"/>
        <end position="777"/>
    </location>
</feature>
<comment type="PTM">
    <text evidence="7 8">Topaquinone (TPQ) is generated by copper-dependent autoxidation of a specific tyrosyl residue.</text>
</comment>
<dbReference type="OrthoDB" id="5379943at2759"/>
<dbReference type="InterPro" id="IPR036460">
    <property type="entry name" value="Cu_amine_oxidase_C_sf"/>
</dbReference>
<feature type="region of interest" description="Disordered" evidence="9">
    <location>
        <begin position="305"/>
        <end position="325"/>
    </location>
</feature>
<feature type="compositionally biased region" description="Polar residues" evidence="9">
    <location>
        <begin position="725"/>
        <end position="739"/>
    </location>
</feature>
<dbReference type="AlphaFoldDB" id="A0A9W2Z1N6"/>
<dbReference type="GO" id="GO:0048038">
    <property type="term" value="F:quinone binding"/>
    <property type="evidence" value="ECO:0007669"/>
    <property type="project" value="InterPro"/>
</dbReference>
<dbReference type="PRINTS" id="PR00766">
    <property type="entry name" value="CUDAOXIDASE"/>
</dbReference>
<feature type="active site" description="Schiff-base intermediate with substrate; via topaquinone" evidence="6">
    <location>
        <position position="477"/>
    </location>
</feature>
<dbReference type="GO" id="GO:0009308">
    <property type="term" value="P:amine metabolic process"/>
    <property type="evidence" value="ECO:0007669"/>
    <property type="project" value="UniProtKB-UniRule"/>
</dbReference>
<feature type="active site" description="Proton acceptor" evidence="6">
    <location>
        <position position="393"/>
    </location>
</feature>
<dbReference type="InterPro" id="IPR000269">
    <property type="entry name" value="Cu_amine_oxidase"/>
</dbReference>
<name>A0A9W2Z1N6_BIOGL</name>
<dbReference type="EC" id="1.4.3.-" evidence="8"/>
<comment type="cofactor">
    <cofactor evidence="8">
        <name>Cu cation</name>
        <dbReference type="ChEBI" id="CHEBI:23378"/>
    </cofactor>
    <text evidence="8">Contains 1 topaquinone per subunit.</text>
</comment>
<dbReference type="InterPro" id="IPR049947">
    <property type="entry name" value="Cu_Am_Ox_Cu-bd"/>
</dbReference>
<keyword evidence="2 8" id="KW-0479">Metal-binding</keyword>
<keyword evidence="5 8" id="KW-0186">Copper</keyword>
<comment type="similarity">
    <text evidence="1 8">Belongs to the copper/topaquinone oxidase family.</text>
</comment>
<dbReference type="SUPFAM" id="SSF49998">
    <property type="entry name" value="Amine oxidase catalytic domain"/>
    <property type="match status" value="1"/>
</dbReference>
<evidence type="ECO:0000256" key="8">
    <source>
        <dbReference type="RuleBase" id="RU000672"/>
    </source>
</evidence>
<dbReference type="GO" id="GO:0005507">
    <property type="term" value="F:copper ion binding"/>
    <property type="evidence" value="ECO:0007669"/>
    <property type="project" value="InterPro"/>
</dbReference>
<dbReference type="Gene3D" id="3.10.450.40">
    <property type="match status" value="2"/>
</dbReference>
<dbReference type="GO" id="GO:0005886">
    <property type="term" value="C:plasma membrane"/>
    <property type="evidence" value="ECO:0007669"/>
    <property type="project" value="TreeGrafter"/>
</dbReference>
<evidence type="ECO:0000313" key="12">
    <source>
        <dbReference type="Proteomes" id="UP001165740"/>
    </source>
</evidence>
<dbReference type="Pfam" id="PF01179">
    <property type="entry name" value="Cu_amine_oxid"/>
    <property type="match status" value="1"/>
</dbReference>
<keyword evidence="3 6" id="KW-0801">TPQ</keyword>
<sequence>MSFKTSILLLLGLSYSSLISCAVTWGEDSNDHEEFPFCGSQVPNDLLIDLSEPSRPGPFHDLTKEEIQAIRRFLETDPNIKASKPEDIALNASVVQTADLYVASKSQVLRYLNGSGDQPPRQARVMMLRGDLTPAVVQEFICGPLPNVQQCELMNHKYRRNPAQFSVRPFHKMEFLNVYDLVNVIYDKVPHILKESYDEDVYPSIFNSDLNYGFTPVGTGLLGDINQRKTWFLLTREIPFYELHFLDFGLLLNLASSNLSEWTIDQVWYAGRTYNSLEELDAGYRANTIPKIKVERPTDTLFSSLRRRGKPVPEKPQRAPTPVEPEGKRYSVKQRLVEYLDWSFNFRMSSFTGPLLYDIRFRNETIAYEVSLGEISVFYSGSVPLPQVTNYVDSAEFVGLHSRALVPGGDCPDYATFVNLTFISSFQEELDLIDSAFCIFELNNGSPLRSHTSGDYGYEGMLDSSLTLRSALTIDNYDYIIDFIFHQNGVMETRFLSTGFILPSFLRESDRNYGFRLQEHIIGNVHHHLAQFKVDLDIQGTRNRLEALEFTSVESEDPKDSTKRHHKLGIRRQLKQSELEAVYDYDFNRPQYLLVHNDQFKTKNGDMRAYRVFAPSVSKHYLPENIGNERSVSWARHQMVVTKHKDDEFSSSSNYAMFDGADPVVDFSNFYKDNDTIVDEDLVLWITCGMHHIPHTEDLPVTPAVGNHLSFFLMPYNYFEDEPSSHSGDTIYQRNQEGSQETKKGGQCIIPPVTLEEDLQRNPDMVLETFRTGYAHG</sequence>
<evidence type="ECO:0000256" key="1">
    <source>
        <dbReference type="ARBA" id="ARBA00007983"/>
    </source>
</evidence>
<keyword evidence="12" id="KW-1185">Reference proteome</keyword>
<keyword evidence="4 8" id="KW-0560">Oxidoreductase</keyword>
<keyword evidence="10" id="KW-0732">Signal</keyword>
<dbReference type="SUPFAM" id="SSF54416">
    <property type="entry name" value="Amine oxidase N-terminal region"/>
    <property type="match status" value="2"/>
</dbReference>
<dbReference type="InterPro" id="IPR016182">
    <property type="entry name" value="Cu_amine_oxidase_N-reg"/>
</dbReference>
<evidence type="ECO:0000313" key="13">
    <source>
        <dbReference type="RefSeq" id="XP_055868861.1"/>
    </source>
</evidence>
<dbReference type="PROSITE" id="PS51257">
    <property type="entry name" value="PROKAR_LIPOPROTEIN"/>
    <property type="match status" value="1"/>
</dbReference>
<feature type="domain" description="Copper amine oxidase catalytic" evidence="11">
    <location>
        <begin position="322"/>
        <end position="724"/>
    </location>
</feature>
<dbReference type="Gene3D" id="2.70.98.20">
    <property type="entry name" value="Copper amine oxidase, catalytic domain"/>
    <property type="match status" value="1"/>
</dbReference>
<dbReference type="GeneID" id="106055791"/>
<evidence type="ECO:0000256" key="2">
    <source>
        <dbReference type="ARBA" id="ARBA00022723"/>
    </source>
</evidence>
<accession>A0A9W2Z1N6</accession>
<evidence type="ECO:0000256" key="6">
    <source>
        <dbReference type="PIRSR" id="PIRSR600269-50"/>
    </source>
</evidence>
<evidence type="ECO:0000256" key="7">
    <source>
        <dbReference type="PIRSR" id="PIRSR600269-51"/>
    </source>
</evidence>
<proteinExistence type="inferred from homology"/>
<dbReference type="GO" id="GO:0008131">
    <property type="term" value="F:primary methylamine oxidase activity"/>
    <property type="evidence" value="ECO:0007669"/>
    <property type="project" value="InterPro"/>
</dbReference>
<evidence type="ECO:0000256" key="9">
    <source>
        <dbReference type="SAM" id="MobiDB-lite"/>
    </source>
</evidence>
<dbReference type="PROSITE" id="PS01165">
    <property type="entry name" value="COPPER_AMINE_OXID_2"/>
    <property type="match status" value="1"/>
</dbReference>
<dbReference type="RefSeq" id="XP_055868861.1">
    <property type="nucleotide sequence ID" value="XM_056012886.1"/>
</dbReference>
<dbReference type="InterPro" id="IPR015798">
    <property type="entry name" value="Cu_amine_oxidase_C"/>
</dbReference>
<organism evidence="12 13">
    <name type="scientific">Biomphalaria glabrata</name>
    <name type="common">Bloodfluke planorb</name>
    <name type="synonym">Freshwater snail</name>
    <dbReference type="NCBI Taxonomy" id="6526"/>
    <lineage>
        <taxon>Eukaryota</taxon>
        <taxon>Metazoa</taxon>
        <taxon>Spiralia</taxon>
        <taxon>Lophotrochozoa</taxon>
        <taxon>Mollusca</taxon>
        <taxon>Gastropoda</taxon>
        <taxon>Heterobranchia</taxon>
        <taxon>Euthyneura</taxon>
        <taxon>Panpulmonata</taxon>
        <taxon>Hygrophila</taxon>
        <taxon>Lymnaeoidea</taxon>
        <taxon>Planorbidae</taxon>
        <taxon>Biomphalaria</taxon>
    </lineage>
</organism>
<dbReference type="PANTHER" id="PTHR10638">
    <property type="entry name" value="COPPER AMINE OXIDASE"/>
    <property type="match status" value="1"/>
</dbReference>
<feature type="signal peptide" evidence="10">
    <location>
        <begin position="1"/>
        <end position="21"/>
    </location>
</feature>
<evidence type="ECO:0000259" key="11">
    <source>
        <dbReference type="Pfam" id="PF01179"/>
    </source>
</evidence>
<gene>
    <name evidence="13" type="primary">LOC106055791</name>
</gene>
<dbReference type="Proteomes" id="UP001165740">
    <property type="component" value="Chromosome 15"/>
</dbReference>
<dbReference type="OMA" id="IYNQNHP"/>
<evidence type="ECO:0000256" key="10">
    <source>
        <dbReference type="SAM" id="SignalP"/>
    </source>
</evidence>
<evidence type="ECO:0000256" key="3">
    <source>
        <dbReference type="ARBA" id="ARBA00022772"/>
    </source>
</evidence>
<feature type="region of interest" description="Disordered" evidence="9">
    <location>
        <begin position="725"/>
        <end position="746"/>
    </location>
</feature>
<dbReference type="PANTHER" id="PTHR10638:SF20">
    <property type="entry name" value="AMINE OXIDASE"/>
    <property type="match status" value="1"/>
</dbReference>
<reference evidence="13" key="1">
    <citation type="submission" date="2025-08" db="UniProtKB">
        <authorList>
            <consortium name="RefSeq"/>
        </authorList>
    </citation>
    <scope>IDENTIFICATION</scope>
</reference>
<evidence type="ECO:0000256" key="5">
    <source>
        <dbReference type="ARBA" id="ARBA00023008"/>
    </source>
</evidence>
<feature type="modified residue" description="2',4',5'-topaquinone" evidence="7">
    <location>
        <position position="477"/>
    </location>
</feature>
<protein>
    <recommendedName>
        <fullName evidence="8">Amine oxidase</fullName>
        <ecNumber evidence="8">1.4.3.-</ecNumber>
    </recommendedName>
</protein>
<evidence type="ECO:0000256" key="4">
    <source>
        <dbReference type="ARBA" id="ARBA00023002"/>
    </source>
</evidence>